<evidence type="ECO:0000313" key="2">
    <source>
        <dbReference type="Proteomes" id="UP001500866"/>
    </source>
</evidence>
<name>A0ABN1GML1_9BACI</name>
<organism evidence="1 2">
    <name type="scientific">Virgibacillus siamensis</name>
    <dbReference type="NCBI Taxonomy" id="480071"/>
    <lineage>
        <taxon>Bacteria</taxon>
        <taxon>Bacillati</taxon>
        <taxon>Bacillota</taxon>
        <taxon>Bacilli</taxon>
        <taxon>Bacillales</taxon>
        <taxon>Bacillaceae</taxon>
        <taxon>Virgibacillus</taxon>
    </lineage>
</organism>
<dbReference type="Proteomes" id="UP001500866">
    <property type="component" value="Unassembled WGS sequence"/>
</dbReference>
<evidence type="ECO:0000313" key="1">
    <source>
        <dbReference type="EMBL" id="GAA0614684.1"/>
    </source>
</evidence>
<dbReference type="PANTHER" id="PTHR40051:SF1">
    <property type="entry name" value="YOLD-LIKE FAMILY PROTEIN"/>
    <property type="match status" value="1"/>
</dbReference>
<keyword evidence="2" id="KW-1185">Reference proteome</keyword>
<dbReference type="RefSeq" id="WP_343816122.1">
    <property type="nucleotide sequence ID" value="NZ_BAAADS010000025.1"/>
</dbReference>
<gene>
    <name evidence="1" type="ORF">GCM10009001_34950</name>
</gene>
<protein>
    <submittedName>
        <fullName evidence="1">YolD-like family protein</fullName>
    </submittedName>
</protein>
<proteinExistence type="predicted"/>
<accession>A0ABN1GML1</accession>
<dbReference type="EMBL" id="BAAADS010000025">
    <property type="protein sequence ID" value="GAA0614684.1"/>
    <property type="molecule type" value="Genomic_DNA"/>
</dbReference>
<dbReference type="PANTHER" id="PTHR40051">
    <property type="entry name" value="IG HYPOTHETICAL 15966"/>
    <property type="match status" value="1"/>
</dbReference>
<dbReference type="InterPro" id="IPR014962">
    <property type="entry name" value="YolD"/>
</dbReference>
<dbReference type="Pfam" id="PF08863">
    <property type="entry name" value="YolD"/>
    <property type="match status" value="1"/>
</dbReference>
<comment type="caution">
    <text evidence="1">The sequence shown here is derived from an EMBL/GenBank/DDBJ whole genome shotgun (WGS) entry which is preliminary data.</text>
</comment>
<sequence>MINDRGSKKWIGSTMMIPEHVQMLREIFAEMEFKKKPLIDEQQREEIDMKLQCAIHNDLPVEIVYFAEHDFAVTKGKVSEINMEKKSLYLKHSATNNITFDSILEVTVL</sequence>
<reference evidence="1 2" key="1">
    <citation type="journal article" date="2019" name="Int. J. Syst. Evol. Microbiol.">
        <title>The Global Catalogue of Microorganisms (GCM) 10K type strain sequencing project: providing services to taxonomists for standard genome sequencing and annotation.</title>
        <authorList>
            <consortium name="The Broad Institute Genomics Platform"/>
            <consortium name="The Broad Institute Genome Sequencing Center for Infectious Disease"/>
            <person name="Wu L."/>
            <person name="Ma J."/>
        </authorList>
    </citation>
    <scope>NUCLEOTIDE SEQUENCE [LARGE SCALE GENOMIC DNA]</scope>
    <source>
        <strain evidence="1 2">JCM 15395</strain>
    </source>
</reference>